<protein>
    <submittedName>
        <fullName evidence="1">Uncharacterized protein</fullName>
    </submittedName>
</protein>
<name>A0A1X7J2U0_9FLAO</name>
<organism evidence="1 2">
    <name type="scientific">Arenibacter troitsensis</name>
    <dbReference type="NCBI Taxonomy" id="188872"/>
    <lineage>
        <taxon>Bacteria</taxon>
        <taxon>Pseudomonadati</taxon>
        <taxon>Bacteroidota</taxon>
        <taxon>Flavobacteriia</taxon>
        <taxon>Flavobacteriales</taxon>
        <taxon>Flavobacteriaceae</taxon>
        <taxon>Arenibacter</taxon>
    </lineage>
</organism>
<sequence>MPKRFQQEGYNVFAAVKIFHNGKGINETHIPNYAGQFGSFGPMPDEKISTYPGHPLWDWGVYPERDDQMPDYQIASWAVQKLAKNKTTRKGTIFWELALRVTNLMRSPQKGQLSRMPFNFYQTLEK</sequence>
<evidence type="ECO:0000313" key="1">
    <source>
        <dbReference type="EMBL" id="SMG21135.1"/>
    </source>
</evidence>
<dbReference type="EMBL" id="FXAO01000002">
    <property type="protein sequence ID" value="SMG21135.1"/>
    <property type="molecule type" value="Genomic_DNA"/>
</dbReference>
<proteinExistence type="predicted"/>
<accession>A0A1X7J2U0</accession>
<keyword evidence="2" id="KW-1185">Reference proteome</keyword>
<evidence type="ECO:0000313" key="2">
    <source>
        <dbReference type="Proteomes" id="UP000193420"/>
    </source>
</evidence>
<dbReference type="AlphaFoldDB" id="A0A1X7J2U0"/>
<reference evidence="2" key="1">
    <citation type="submission" date="2017-04" db="EMBL/GenBank/DDBJ databases">
        <authorList>
            <person name="Varghese N."/>
            <person name="Submissions S."/>
        </authorList>
    </citation>
    <scope>NUCLEOTIDE SEQUENCE [LARGE SCALE GENOMIC DNA]</scope>
    <source>
        <strain evidence="2">DSM 19835</strain>
    </source>
</reference>
<dbReference type="Proteomes" id="UP000193420">
    <property type="component" value="Unassembled WGS sequence"/>
</dbReference>
<gene>
    <name evidence="1" type="ORF">SAMN03080602_01375</name>
</gene>